<name>A0ABS9A6E9_9GAMM</name>
<dbReference type="SUPFAM" id="SSF54637">
    <property type="entry name" value="Thioesterase/thiol ester dehydrase-isomerase"/>
    <property type="match status" value="1"/>
</dbReference>
<keyword evidence="2" id="KW-1185">Reference proteome</keyword>
<evidence type="ECO:0000313" key="2">
    <source>
        <dbReference type="Proteomes" id="UP001320168"/>
    </source>
</evidence>
<dbReference type="EMBL" id="JABFTX010000003">
    <property type="protein sequence ID" value="MCE8004396.1"/>
    <property type="molecule type" value="Genomic_DNA"/>
</dbReference>
<comment type="caution">
    <text evidence="1">The sequence shown here is derived from an EMBL/GenBank/DDBJ whole genome shotgun (WGS) entry which is preliminary data.</text>
</comment>
<protein>
    <submittedName>
        <fullName evidence="1">Acyl-CoA thioesterase</fullName>
    </submittedName>
</protein>
<dbReference type="Proteomes" id="UP001320168">
    <property type="component" value="Unassembled WGS sequence"/>
</dbReference>
<accession>A0ABS9A6E9</accession>
<proteinExistence type="predicted"/>
<evidence type="ECO:0000313" key="1">
    <source>
        <dbReference type="EMBL" id="MCE8004396.1"/>
    </source>
</evidence>
<dbReference type="InterPro" id="IPR050563">
    <property type="entry name" value="4-hydroxybenzoyl-CoA_TE"/>
</dbReference>
<dbReference type="Pfam" id="PF13279">
    <property type="entry name" value="4HBT_2"/>
    <property type="match status" value="1"/>
</dbReference>
<gene>
    <name evidence="1" type="ORF">HOP53_16325</name>
</gene>
<dbReference type="InterPro" id="IPR029069">
    <property type="entry name" value="HotDog_dom_sf"/>
</dbReference>
<dbReference type="PANTHER" id="PTHR31793:SF24">
    <property type="entry name" value="LONG-CHAIN ACYL-COA THIOESTERASE FADM"/>
    <property type="match status" value="1"/>
</dbReference>
<dbReference type="Gene3D" id="3.10.129.10">
    <property type="entry name" value="Hotdog Thioesterase"/>
    <property type="match status" value="1"/>
</dbReference>
<organism evidence="1 2">
    <name type="scientific">Billgrantia ethanolica</name>
    <dbReference type="NCBI Taxonomy" id="2733486"/>
    <lineage>
        <taxon>Bacteria</taxon>
        <taxon>Pseudomonadati</taxon>
        <taxon>Pseudomonadota</taxon>
        <taxon>Gammaproteobacteria</taxon>
        <taxon>Oceanospirillales</taxon>
        <taxon>Halomonadaceae</taxon>
        <taxon>Billgrantia</taxon>
    </lineage>
</organism>
<dbReference type="PANTHER" id="PTHR31793">
    <property type="entry name" value="4-HYDROXYBENZOYL-COA THIOESTERASE FAMILY MEMBER"/>
    <property type="match status" value="1"/>
</dbReference>
<sequence>MSNNHYFTTQRKVRFEHCDPAGIVFYPRYFEMINAVVEDWFSEALNCSFAELISSGRGVPTVSLQTQFHAPSRLGEILCFSLVPQALGRTSLTLEIIATHQDQRRLTAQVTLVLIDLRTGRPLPWPDPIRQFISPDET</sequence>
<reference evidence="1 2" key="1">
    <citation type="journal article" date="2021" name="Front. Microbiol.">
        <title>Aerobic Denitrification and Heterotrophic Sulfur Oxidation in the Genus Halomonas Revealed by Six Novel Species Characterizations and Genome-Based Analysis.</title>
        <authorList>
            <person name="Wang L."/>
            <person name="Shao Z."/>
        </authorList>
    </citation>
    <scope>NUCLEOTIDE SEQUENCE [LARGE SCALE GENOMIC DNA]</scope>
    <source>
        <strain evidence="1 2">MCCC 1A11081</strain>
    </source>
</reference>
<dbReference type="RefSeq" id="WP_234271004.1">
    <property type="nucleotide sequence ID" value="NZ_JABFTX010000003.1"/>
</dbReference>
<dbReference type="CDD" id="cd00586">
    <property type="entry name" value="4HBT"/>
    <property type="match status" value="1"/>
</dbReference>